<comment type="caution">
    <text evidence="1">The sequence shown here is derived from an EMBL/GenBank/DDBJ whole genome shotgun (WGS) entry which is preliminary data.</text>
</comment>
<name>A0A0B2VKG3_TOXCA</name>
<keyword evidence="2" id="KW-1185">Reference proteome</keyword>
<organism evidence="1 2">
    <name type="scientific">Toxocara canis</name>
    <name type="common">Canine roundworm</name>
    <dbReference type="NCBI Taxonomy" id="6265"/>
    <lineage>
        <taxon>Eukaryota</taxon>
        <taxon>Metazoa</taxon>
        <taxon>Ecdysozoa</taxon>
        <taxon>Nematoda</taxon>
        <taxon>Chromadorea</taxon>
        <taxon>Rhabditida</taxon>
        <taxon>Spirurina</taxon>
        <taxon>Ascaridomorpha</taxon>
        <taxon>Ascaridoidea</taxon>
        <taxon>Toxocaridae</taxon>
        <taxon>Toxocara</taxon>
    </lineage>
</organism>
<dbReference type="EMBL" id="JPKZ01001412">
    <property type="protein sequence ID" value="KHN82083.1"/>
    <property type="molecule type" value="Genomic_DNA"/>
</dbReference>
<protein>
    <submittedName>
        <fullName evidence="1">Uncharacterized protein</fullName>
    </submittedName>
</protein>
<accession>A0A0B2VKG3</accession>
<reference evidence="1 2" key="1">
    <citation type="submission" date="2014-11" db="EMBL/GenBank/DDBJ databases">
        <title>Genetic blueprint of the zoonotic pathogen Toxocara canis.</title>
        <authorList>
            <person name="Zhu X.-Q."/>
            <person name="Korhonen P.K."/>
            <person name="Cai H."/>
            <person name="Young N.D."/>
            <person name="Nejsum P."/>
            <person name="von Samson-Himmelstjerna G."/>
            <person name="Boag P.R."/>
            <person name="Tan P."/>
            <person name="Li Q."/>
            <person name="Min J."/>
            <person name="Yang Y."/>
            <person name="Wang X."/>
            <person name="Fang X."/>
            <person name="Hall R.S."/>
            <person name="Hofmann A."/>
            <person name="Sternberg P.W."/>
            <person name="Jex A.R."/>
            <person name="Gasser R.B."/>
        </authorList>
    </citation>
    <scope>NUCLEOTIDE SEQUENCE [LARGE SCALE GENOMIC DNA]</scope>
    <source>
        <strain evidence="1">PN_DK_2014</strain>
    </source>
</reference>
<evidence type="ECO:0000313" key="1">
    <source>
        <dbReference type="EMBL" id="KHN82083.1"/>
    </source>
</evidence>
<proteinExistence type="predicted"/>
<dbReference type="AlphaFoldDB" id="A0A0B2VKG3"/>
<sequence>MSNPRTASATWNISHKCRGHSASTQQSMFHLTDIQKADAQNDIDARPSFYK</sequence>
<dbReference type="Proteomes" id="UP000031036">
    <property type="component" value="Unassembled WGS sequence"/>
</dbReference>
<evidence type="ECO:0000313" key="2">
    <source>
        <dbReference type="Proteomes" id="UP000031036"/>
    </source>
</evidence>
<gene>
    <name evidence="1" type="ORF">Tcan_14851</name>
</gene>